<keyword evidence="4" id="KW-1185">Reference proteome</keyword>
<feature type="compositionally biased region" description="Polar residues" evidence="1">
    <location>
        <begin position="127"/>
        <end position="138"/>
    </location>
</feature>
<accession>A0A507FJT6</accession>
<evidence type="ECO:0000256" key="1">
    <source>
        <dbReference type="SAM" id="MobiDB-lite"/>
    </source>
</evidence>
<feature type="compositionally biased region" description="Low complexity" evidence="1">
    <location>
        <begin position="209"/>
        <end position="221"/>
    </location>
</feature>
<feature type="region of interest" description="Disordered" evidence="1">
    <location>
        <begin position="34"/>
        <end position="64"/>
    </location>
</feature>
<dbReference type="Proteomes" id="UP000320333">
    <property type="component" value="Unassembled WGS sequence"/>
</dbReference>
<organism evidence="3 4">
    <name type="scientific">Chytriomyces confervae</name>
    <dbReference type="NCBI Taxonomy" id="246404"/>
    <lineage>
        <taxon>Eukaryota</taxon>
        <taxon>Fungi</taxon>
        <taxon>Fungi incertae sedis</taxon>
        <taxon>Chytridiomycota</taxon>
        <taxon>Chytridiomycota incertae sedis</taxon>
        <taxon>Chytridiomycetes</taxon>
        <taxon>Chytridiales</taxon>
        <taxon>Chytriomycetaceae</taxon>
        <taxon>Chytriomyces</taxon>
    </lineage>
</organism>
<feature type="region of interest" description="Disordered" evidence="1">
    <location>
        <begin position="363"/>
        <end position="403"/>
    </location>
</feature>
<sequence>MSTVMSATPSSLLVPVRATTGTAAPVATSFSTPSGLLPTNTPASNTAIDTSELPLQGSSGNQNSTTTLTNAILETKSVGGIVSIISTETPSETSISNSNSLNSNETSSVSIKGPQNQVSAGPETLPTPATSVLGNSTISDDVPVQTTLQVTHNQPPIVPEFPISDISSSSTTDLTQEATPAESQADPESAESVSANETETNLPDTQAPSETSTYDGTTTTSGRRRLRTSTKSFSTDFGPFTTAVPTNSRVAPLSSQQSPLSAPPQSAPKDTISDADILAQAARNATLAGNAPLKAKVFSAVGGTFPTVDASNLQNDGPAIPFQIIIPLAVVLLLAIGLTTCVCLRQRRKSKDIERASVATWYPPATNHNSSRRNSAEGFLSHSSSRRGSNASDTSPSKQSLSGTLNSMRMSLMASVFSLKPDDTVEETDNIFKTTSRAVSARDSTASGNGSVIVSKGSRESQKIIFGCLSQNGHKWPTAKASGGRWVWIGDNERVFPGEADEEMDVQILRSVGKARSVYNDELLFWRDPPISYSENWSLLFAFFEQQGKL</sequence>
<feature type="compositionally biased region" description="Low complexity" evidence="1">
    <location>
        <begin position="381"/>
        <end position="395"/>
    </location>
</feature>
<feature type="compositionally biased region" description="Polar residues" evidence="1">
    <location>
        <begin position="191"/>
        <end position="208"/>
    </location>
</feature>
<feature type="region of interest" description="Disordered" evidence="1">
    <location>
        <begin position="89"/>
        <end position="138"/>
    </location>
</feature>
<feature type="compositionally biased region" description="Polar residues" evidence="1">
    <location>
        <begin position="34"/>
        <end position="49"/>
    </location>
</feature>
<reference evidence="3 4" key="1">
    <citation type="journal article" date="2019" name="Sci. Rep.">
        <title>Comparative genomics of chytrid fungi reveal insights into the obligate biotrophic and pathogenic lifestyle of Synchytrium endobioticum.</title>
        <authorList>
            <person name="van de Vossenberg B.T.L.H."/>
            <person name="Warris S."/>
            <person name="Nguyen H.D.T."/>
            <person name="van Gent-Pelzer M.P.E."/>
            <person name="Joly D.L."/>
            <person name="van de Geest H.C."/>
            <person name="Bonants P.J.M."/>
            <person name="Smith D.S."/>
            <person name="Levesque C.A."/>
            <person name="van der Lee T.A.J."/>
        </authorList>
    </citation>
    <scope>NUCLEOTIDE SEQUENCE [LARGE SCALE GENOMIC DNA]</scope>
    <source>
        <strain evidence="3 4">CBS 675.73</strain>
    </source>
</reference>
<feature type="compositionally biased region" description="Low complexity" evidence="1">
    <location>
        <begin position="251"/>
        <end position="260"/>
    </location>
</feature>
<evidence type="ECO:0000313" key="4">
    <source>
        <dbReference type="Proteomes" id="UP000320333"/>
    </source>
</evidence>
<feature type="region of interest" description="Disordered" evidence="1">
    <location>
        <begin position="152"/>
        <end position="270"/>
    </location>
</feature>
<protein>
    <submittedName>
        <fullName evidence="3">Uncharacterized protein</fullName>
    </submittedName>
</protein>
<keyword evidence="2" id="KW-1133">Transmembrane helix</keyword>
<gene>
    <name evidence="3" type="ORF">CcCBS67573_g02178</name>
</gene>
<name>A0A507FJT6_9FUNG</name>
<evidence type="ECO:0000313" key="3">
    <source>
        <dbReference type="EMBL" id="TPX76574.1"/>
    </source>
</evidence>
<dbReference type="AlphaFoldDB" id="A0A507FJT6"/>
<dbReference type="OrthoDB" id="2139782at2759"/>
<comment type="caution">
    <text evidence="3">The sequence shown here is derived from an EMBL/GenBank/DDBJ whole genome shotgun (WGS) entry which is preliminary data.</text>
</comment>
<feature type="compositionally biased region" description="Low complexity" evidence="1">
    <location>
        <begin position="89"/>
        <end position="111"/>
    </location>
</feature>
<proteinExistence type="predicted"/>
<feature type="transmembrane region" description="Helical" evidence="2">
    <location>
        <begin position="324"/>
        <end position="344"/>
    </location>
</feature>
<keyword evidence="2" id="KW-0472">Membrane</keyword>
<feature type="compositionally biased region" description="Low complexity" evidence="1">
    <location>
        <begin position="163"/>
        <end position="173"/>
    </location>
</feature>
<keyword evidence="2" id="KW-0812">Transmembrane</keyword>
<evidence type="ECO:0000256" key="2">
    <source>
        <dbReference type="SAM" id="Phobius"/>
    </source>
</evidence>
<dbReference type="EMBL" id="QEAP01000043">
    <property type="protein sequence ID" value="TPX76574.1"/>
    <property type="molecule type" value="Genomic_DNA"/>
</dbReference>